<dbReference type="AlphaFoldDB" id="A0A923L186"/>
<evidence type="ECO:0000313" key="3">
    <source>
        <dbReference type="EMBL" id="MBC5581840.1"/>
    </source>
</evidence>
<dbReference type="InterPro" id="IPR037914">
    <property type="entry name" value="SpoVT-AbrB_sf"/>
</dbReference>
<comment type="caution">
    <text evidence="3">The sequence shown here is derived from an EMBL/GenBank/DDBJ whole genome shotgun (WGS) entry which is preliminary data.</text>
</comment>
<dbReference type="EMBL" id="JACONZ010000003">
    <property type="protein sequence ID" value="MBC5581840.1"/>
    <property type="molecule type" value="Genomic_DNA"/>
</dbReference>
<dbReference type="SUPFAM" id="SSF89447">
    <property type="entry name" value="AbrB/MazE/MraZ-like"/>
    <property type="match status" value="1"/>
</dbReference>
<dbReference type="GO" id="GO:0003677">
    <property type="term" value="F:DNA binding"/>
    <property type="evidence" value="ECO:0007669"/>
    <property type="project" value="UniProtKB-UniRule"/>
</dbReference>
<dbReference type="PANTHER" id="PTHR36432:SF4">
    <property type="entry name" value="TRANSITION STATE REGULATOR ABH-RELATED"/>
    <property type="match status" value="1"/>
</dbReference>
<evidence type="ECO:0000313" key="4">
    <source>
        <dbReference type="Proteomes" id="UP000659630"/>
    </source>
</evidence>
<dbReference type="Proteomes" id="UP000659630">
    <property type="component" value="Unassembled WGS sequence"/>
</dbReference>
<proteinExistence type="predicted"/>
<evidence type="ECO:0000259" key="2">
    <source>
        <dbReference type="PROSITE" id="PS51740"/>
    </source>
</evidence>
<dbReference type="PANTHER" id="PTHR36432">
    <property type="match status" value="1"/>
</dbReference>
<dbReference type="SMART" id="SM00966">
    <property type="entry name" value="SpoVT_AbrB"/>
    <property type="match status" value="1"/>
</dbReference>
<dbReference type="PROSITE" id="PS51740">
    <property type="entry name" value="SPOVT_ABRB"/>
    <property type="match status" value="1"/>
</dbReference>
<name>A0A923L186_9FIRM</name>
<reference evidence="3" key="1">
    <citation type="submission" date="2020-08" db="EMBL/GenBank/DDBJ databases">
        <title>Genome public.</title>
        <authorList>
            <person name="Liu C."/>
            <person name="Sun Q."/>
        </authorList>
    </citation>
    <scope>NUCLEOTIDE SEQUENCE</scope>
    <source>
        <strain evidence="3">BX8</strain>
    </source>
</reference>
<keyword evidence="1" id="KW-0238">DNA-binding</keyword>
<gene>
    <name evidence="3" type="ORF">H8S23_10000</name>
</gene>
<accession>A0A923L186</accession>
<protein>
    <submittedName>
        <fullName evidence="3">AbrB family transcriptional regulator</fullName>
    </submittedName>
</protein>
<evidence type="ECO:0000256" key="1">
    <source>
        <dbReference type="PROSITE-ProRule" id="PRU01076"/>
    </source>
</evidence>
<dbReference type="InterPro" id="IPR052731">
    <property type="entry name" value="B_subtilis_Trans_State_Reg"/>
</dbReference>
<sequence length="82" mass="9196">MIKSTGILRKVDGLGRVALPLETRKSLDIGEEDSLELLVDEENGRIIFEKVSKKCLRCGSADSLKEIKPGFFLCENCIRELK</sequence>
<feature type="domain" description="SpoVT-AbrB" evidence="2">
    <location>
        <begin position="6"/>
        <end position="53"/>
    </location>
</feature>
<dbReference type="Gene3D" id="2.10.260.10">
    <property type="match status" value="1"/>
</dbReference>
<dbReference type="InterPro" id="IPR007159">
    <property type="entry name" value="SpoVT-AbrB_dom"/>
</dbReference>
<organism evidence="3 4">
    <name type="scientific">Anaerofilum hominis</name>
    <dbReference type="NCBI Taxonomy" id="2763016"/>
    <lineage>
        <taxon>Bacteria</taxon>
        <taxon>Bacillati</taxon>
        <taxon>Bacillota</taxon>
        <taxon>Clostridia</taxon>
        <taxon>Eubacteriales</taxon>
        <taxon>Oscillospiraceae</taxon>
        <taxon>Anaerofilum</taxon>
    </lineage>
</organism>
<dbReference type="Pfam" id="PF04014">
    <property type="entry name" value="MazE_antitoxin"/>
    <property type="match status" value="1"/>
</dbReference>
<keyword evidence="4" id="KW-1185">Reference proteome</keyword>